<dbReference type="RefSeq" id="XP_001889139.1">
    <property type="nucleotide sequence ID" value="XM_001889104.1"/>
</dbReference>
<proteinExistence type="predicted"/>
<name>B0DYT4_LACBS</name>
<organism evidence="3">
    <name type="scientific">Laccaria bicolor (strain S238N-H82 / ATCC MYA-4686)</name>
    <name type="common">Bicoloured deceiver</name>
    <name type="synonym">Laccaria laccata var. bicolor</name>
    <dbReference type="NCBI Taxonomy" id="486041"/>
    <lineage>
        <taxon>Eukaryota</taxon>
        <taxon>Fungi</taxon>
        <taxon>Dikarya</taxon>
        <taxon>Basidiomycota</taxon>
        <taxon>Agaricomycotina</taxon>
        <taxon>Agaricomycetes</taxon>
        <taxon>Agaricomycetidae</taxon>
        <taxon>Agaricales</taxon>
        <taxon>Agaricineae</taxon>
        <taxon>Hydnangiaceae</taxon>
        <taxon>Laccaria</taxon>
    </lineage>
</organism>
<sequence length="102" mass="11246">MTTSNRATATNSIRPASNATQRTSRCSRCSECHGCYQASTVSSYSASLSSFNLWFLLMRSHFNQICLILELPPEPVRAKSELAIPMAARRPSIPQPLYGNPP</sequence>
<reference evidence="2 3" key="1">
    <citation type="journal article" date="2008" name="Nature">
        <title>The genome of Laccaria bicolor provides insights into mycorrhizal symbiosis.</title>
        <authorList>
            <person name="Martin F."/>
            <person name="Aerts A."/>
            <person name="Ahren D."/>
            <person name="Brun A."/>
            <person name="Danchin E.G.J."/>
            <person name="Duchaussoy F."/>
            <person name="Gibon J."/>
            <person name="Kohler A."/>
            <person name="Lindquist E."/>
            <person name="Pereda V."/>
            <person name="Salamov A."/>
            <person name="Shapiro H.J."/>
            <person name="Wuyts J."/>
            <person name="Blaudez D."/>
            <person name="Buee M."/>
            <person name="Brokstein P."/>
            <person name="Canbaeck B."/>
            <person name="Cohen D."/>
            <person name="Courty P.E."/>
            <person name="Coutinho P.M."/>
            <person name="Delaruelle C."/>
            <person name="Detter J.C."/>
            <person name="Deveau A."/>
            <person name="DiFazio S."/>
            <person name="Duplessis S."/>
            <person name="Fraissinet-Tachet L."/>
            <person name="Lucic E."/>
            <person name="Frey-Klett P."/>
            <person name="Fourrey C."/>
            <person name="Feussner I."/>
            <person name="Gay G."/>
            <person name="Grimwood J."/>
            <person name="Hoegger P.J."/>
            <person name="Jain P."/>
            <person name="Kilaru S."/>
            <person name="Labbe J."/>
            <person name="Lin Y.C."/>
            <person name="Legue V."/>
            <person name="Le Tacon F."/>
            <person name="Marmeisse R."/>
            <person name="Melayah D."/>
            <person name="Montanini B."/>
            <person name="Muratet M."/>
            <person name="Nehls U."/>
            <person name="Niculita-Hirzel H."/>
            <person name="Oudot-Le Secq M.P."/>
            <person name="Peter M."/>
            <person name="Quesneville H."/>
            <person name="Rajashekar B."/>
            <person name="Reich M."/>
            <person name="Rouhier N."/>
            <person name="Schmutz J."/>
            <person name="Yin T."/>
            <person name="Chalot M."/>
            <person name="Henrissat B."/>
            <person name="Kuees U."/>
            <person name="Lucas S."/>
            <person name="Van de Peer Y."/>
            <person name="Podila G.K."/>
            <person name="Polle A."/>
            <person name="Pukkila P.J."/>
            <person name="Richardson P.M."/>
            <person name="Rouze P."/>
            <person name="Sanders I.R."/>
            <person name="Stajich J.E."/>
            <person name="Tunlid A."/>
            <person name="Tuskan G."/>
            <person name="Grigoriev I.V."/>
        </authorList>
    </citation>
    <scope>NUCLEOTIDE SEQUENCE [LARGE SCALE GENOMIC DNA]</scope>
    <source>
        <strain evidence="3">S238N-H82 / ATCC MYA-4686</strain>
    </source>
</reference>
<dbReference type="KEGG" id="lbc:LACBIDRAFT_314562"/>
<dbReference type="Proteomes" id="UP000001194">
    <property type="component" value="Unassembled WGS sequence"/>
</dbReference>
<keyword evidence="3" id="KW-1185">Reference proteome</keyword>
<dbReference type="AlphaFoldDB" id="B0DYT4"/>
<accession>B0DYT4</accession>
<evidence type="ECO:0000256" key="1">
    <source>
        <dbReference type="SAM" id="MobiDB-lite"/>
    </source>
</evidence>
<feature type="region of interest" description="Disordered" evidence="1">
    <location>
        <begin position="1"/>
        <end position="20"/>
    </location>
</feature>
<dbReference type="GeneID" id="6084781"/>
<dbReference type="EMBL" id="DS547152">
    <property type="protein sequence ID" value="EDR00230.1"/>
    <property type="molecule type" value="Genomic_DNA"/>
</dbReference>
<evidence type="ECO:0000313" key="3">
    <source>
        <dbReference type="Proteomes" id="UP000001194"/>
    </source>
</evidence>
<evidence type="ECO:0000313" key="2">
    <source>
        <dbReference type="EMBL" id="EDR00230.1"/>
    </source>
</evidence>
<protein>
    <submittedName>
        <fullName evidence="2">Predicted protein</fullName>
    </submittedName>
</protein>
<gene>
    <name evidence="2" type="ORF">LACBIDRAFT_314562</name>
</gene>
<dbReference type="InParanoid" id="B0DYT4"/>
<dbReference type="HOGENOM" id="CLU_2277975_0_0_1"/>